<dbReference type="InterPro" id="IPR036236">
    <property type="entry name" value="Znf_C2H2_sf"/>
</dbReference>
<evidence type="ECO:0000256" key="5">
    <source>
        <dbReference type="PROSITE-ProRule" id="PRU00042"/>
    </source>
</evidence>
<evidence type="ECO:0000256" key="4">
    <source>
        <dbReference type="ARBA" id="ARBA00022833"/>
    </source>
</evidence>
<dbReference type="PANTHER" id="PTHR19818:SF159">
    <property type="entry name" value="C2H2-TYPE DOMAIN-CONTAINING PROTEIN"/>
    <property type="match status" value="1"/>
</dbReference>
<gene>
    <name evidence="8" type="ORF">G6F51_012137</name>
</gene>
<reference evidence="8" key="1">
    <citation type="journal article" date="2020" name="Microb. Genom.">
        <title>Genetic diversity of clinical and environmental Mucorales isolates obtained from an investigation of mucormycosis cases among solid organ transplant recipients.</title>
        <authorList>
            <person name="Nguyen M.H."/>
            <person name="Kaul D."/>
            <person name="Muto C."/>
            <person name="Cheng S.J."/>
            <person name="Richter R.A."/>
            <person name="Bruno V.M."/>
            <person name="Liu G."/>
            <person name="Beyhan S."/>
            <person name="Sundermann A.J."/>
            <person name="Mounaud S."/>
            <person name="Pasculle A.W."/>
            <person name="Nierman W.C."/>
            <person name="Driscoll E."/>
            <person name="Cumbie R."/>
            <person name="Clancy C.J."/>
            <person name="Dupont C.L."/>
        </authorList>
    </citation>
    <scope>NUCLEOTIDE SEQUENCE</scope>
    <source>
        <strain evidence="8">GL16</strain>
    </source>
</reference>
<dbReference type="FunFam" id="3.30.160.60:FF:000065">
    <property type="entry name" value="B-cell CLL/lymphoma 6, member B"/>
    <property type="match status" value="1"/>
</dbReference>
<dbReference type="PROSITE" id="PS00028">
    <property type="entry name" value="ZINC_FINGER_C2H2_1"/>
    <property type="match status" value="4"/>
</dbReference>
<dbReference type="FunFam" id="3.30.160.60:FF:000125">
    <property type="entry name" value="Putative zinc finger protein 143"/>
    <property type="match status" value="1"/>
</dbReference>
<evidence type="ECO:0000313" key="9">
    <source>
        <dbReference type="Proteomes" id="UP000717996"/>
    </source>
</evidence>
<feature type="domain" description="C2H2-type" evidence="7">
    <location>
        <begin position="54"/>
        <end position="83"/>
    </location>
</feature>
<evidence type="ECO:0000256" key="1">
    <source>
        <dbReference type="ARBA" id="ARBA00022723"/>
    </source>
</evidence>
<proteinExistence type="predicted"/>
<keyword evidence="4" id="KW-0862">Zinc</keyword>
<dbReference type="GO" id="GO:0005634">
    <property type="term" value="C:nucleus"/>
    <property type="evidence" value="ECO:0007669"/>
    <property type="project" value="TreeGrafter"/>
</dbReference>
<evidence type="ECO:0000256" key="2">
    <source>
        <dbReference type="ARBA" id="ARBA00022737"/>
    </source>
</evidence>
<evidence type="ECO:0000259" key="7">
    <source>
        <dbReference type="PROSITE" id="PS50157"/>
    </source>
</evidence>
<dbReference type="InterPro" id="IPR050329">
    <property type="entry name" value="GLI_C2H2-zinc-finger"/>
</dbReference>
<protein>
    <recommendedName>
        <fullName evidence="7">C2H2-type domain-containing protein</fullName>
    </recommendedName>
</protein>
<keyword evidence="2" id="KW-0677">Repeat</keyword>
<dbReference type="GO" id="GO:0045944">
    <property type="term" value="P:positive regulation of transcription by RNA polymerase II"/>
    <property type="evidence" value="ECO:0007669"/>
    <property type="project" value="UniProtKB-ARBA"/>
</dbReference>
<dbReference type="FunFam" id="3.30.160.60:FF:002343">
    <property type="entry name" value="Zinc finger protein 33A"/>
    <property type="match status" value="1"/>
</dbReference>
<dbReference type="EMBL" id="JAANIT010003312">
    <property type="protein sequence ID" value="KAG1534357.1"/>
    <property type="molecule type" value="Genomic_DNA"/>
</dbReference>
<dbReference type="FunFam" id="3.30.160.60:FF:000072">
    <property type="entry name" value="zinc finger protein 143 isoform X1"/>
    <property type="match status" value="1"/>
</dbReference>
<feature type="region of interest" description="Disordered" evidence="6">
    <location>
        <begin position="131"/>
        <end position="162"/>
    </location>
</feature>
<evidence type="ECO:0000256" key="3">
    <source>
        <dbReference type="ARBA" id="ARBA00022771"/>
    </source>
</evidence>
<dbReference type="Gene3D" id="3.30.160.60">
    <property type="entry name" value="Classic Zinc Finger"/>
    <property type="match status" value="4"/>
</dbReference>
<accession>A0A9P6XWX8</accession>
<dbReference type="OrthoDB" id="654211at2759"/>
<keyword evidence="1" id="KW-0479">Metal-binding</keyword>
<sequence length="203" mass="23268">MDIHTLLNHTTEDEMCKKQSTRPYACTWNNCSKSFRRKSDLSRHLRIHTGERPYVCSWEGCLKRFIQRSALTVHYRTHTGEKPHACGYENCDKSFGDSSSLARHRRIHTGSRPYSCTKCFKTFTRKSTQIRHEDYTHGNQTSRLSSPVSSGSDLEDECKTPLSPLASHSSNFITSTKPMLDYHRDSPCLYPTSIFVSPPVPFS</sequence>
<dbReference type="InterPro" id="IPR013087">
    <property type="entry name" value="Znf_C2H2_type"/>
</dbReference>
<dbReference type="GO" id="GO:0000978">
    <property type="term" value="F:RNA polymerase II cis-regulatory region sequence-specific DNA binding"/>
    <property type="evidence" value="ECO:0007669"/>
    <property type="project" value="TreeGrafter"/>
</dbReference>
<feature type="domain" description="C2H2-type" evidence="7">
    <location>
        <begin position="114"/>
        <end position="142"/>
    </location>
</feature>
<evidence type="ECO:0000313" key="8">
    <source>
        <dbReference type="EMBL" id="KAG1534357.1"/>
    </source>
</evidence>
<organism evidence="8 9">
    <name type="scientific">Rhizopus oryzae</name>
    <name type="common">Mucormycosis agent</name>
    <name type="synonym">Rhizopus arrhizus var. delemar</name>
    <dbReference type="NCBI Taxonomy" id="64495"/>
    <lineage>
        <taxon>Eukaryota</taxon>
        <taxon>Fungi</taxon>
        <taxon>Fungi incertae sedis</taxon>
        <taxon>Mucoromycota</taxon>
        <taxon>Mucoromycotina</taxon>
        <taxon>Mucoromycetes</taxon>
        <taxon>Mucorales</taxon>
        <taxon>Mucorineae</taxon>
        <taxon>Rhizopodaceae</taxon>
        <taxon>Rhizopus</taxon>
    </lineage>
</organism>
<dbReference type="Proteomes" id="UP000717996">
    <property type="component" value="Unassembled WGS sequence"/>
</dbReference>
<dbReference type="SUPFAM" id="SSF57667">
    <property type="entry name" value="beta-beta-alpha zinc fingers"/>
    <property type="match status" value="2"/>
</dbReference>
<feature type="domain" description="C2H2-type" evidence="7">
    <location>
        <begin position="84"/>
        <end position="113"/>
    </location>
</feature>
<evidence type="ECO:0000256" key="6">
    <source>
        <dbReference type="SAM" id="MobiDB-lite"/>
    </source>
</evidence>
<dbReference type="PANTHER" id="PTHR19818">
    <property type="entry name" value="ZINC FINGER PROTEIN ZIC AND GLI"/>
    <property type="match status" value="1"/>
</dbReference>
<dbReference type="PROSITE" id="PS50157">
    <property type="entry name" value="ZINC_FINGER_C2H2_2"/>
    <property type="match status" value="4"/>
</dbReference>
<dbReference type="Pfam" id="PF00096">
    <property type="entry name" value="zf-C2H2"/>
    <property type="match status" value="4"/>
</dbReference>
<feature type="compositionally biased region" description="Polar residues" evidence="6">
    <location>
        <begin position="137"/>
        <end position="152"/>
    </location>
</feature>
<keyword evidence="3 5" id="KW-0863">Zinc-finger</keyword>
<comment type="caution">
    <text evidence="8">The sequence shown here is derived from an EMBL/GenBank/DDBJ whole genome shotgun (WGS) entry which is preliminary data.</text>
</comment>
<dbReference type="GO" id="GO:0000981">
    <property type="term" value="F:DNA-binding transcription factor activity, RNA polymerase II-specific"/>
    <property type="evidence" value="ECO:0007669"/>
    <property type="project" value="UniProtKB-ARBA"/>
</dbReference>
<dbReference type="GO" id="GO:0008270">
    <property type="term" value="F:zinc ion binding"/>
    <property type="evidence" value="ECO:0007669"/>
    <property type="project" value="UniProtKB-KW"/>
</dbReference>
<dbReference type="AlphaFoldDB" id="A0A9P6XWX8"/>
<feature type="domain" description="C2H2-type" evidence="7">
    <location>
        <begin position="24"/>
        <end position="53"/>
    </location>
</feature>
<dbReference type="OMA" id="CEYCHIP"/>
<dbReference type="SMART" id="SM00355">
    <property type="entry name" value="ZnF_C2H2"/>
    <property type="match status" value="4"/>
</dbReference>
<name>A0A9P6XWX8_RHIOR</name>